<accession>A0A8S0TP87</accession>
<protein>
    <submittedName>
        <fullName evidence="1">Callose synthase 7-like</fullName>
    </submittedName>
</protein>
<proteinExistence type="predicted"/>
<dbReference type="OrthoDB" id="1880850at2759"/>
<reference evidence="1 2" key="1">
    <citation type="submission" date="2019-12" db="EMBL/GenBank/DDBJ databases">
        <authorList>
            <person name="Alioto T."/>
            <person name="Alioto T."/>
            <person name="Gomez Garrido J."/>
        </authorList>
    </citation>
    <scope>NUCLEOTIDE SEQUENCE [LARGE SCALE GENOMIC DNA]</scope>
</reference>
<dbReference type="AlphaFoldDB" id="A0A8S0TP87"/>
<dbReference type="Gramene" id="OE9A020546T1">
    <property type="protein sequence ID" value="OE9A020546C1"/>
    <property type="gene ID" value="OE9A020546"/>
</dbReference>
<dbReference type="Proteomes" id="UP000594638">
    <property type="component" value="Unassembled WGS sequence"/>
</dbReference>
<organism evidence="1 2">
    <name type="scientific">Olea europaea subsp. europaea</name>
    <dbReference type="NCBI Taxonomy" id="158383"/>
    <lineage>
        <taxon>Eukaryota</taxon>
        <taxon>Viridiplantae</taxon>
        <taxon>Streptophyta</taxon>
        <taxon>Embryophyta</taxon>
        <taxon>Tracheophyta</taxon>
        <taxon>Spermatophyta</taxon>
        <taxon>Magnoliopsida</taxon>
        <taxon>eudicotyledons</taxon>
        <taxon>Gunneridae</taxon>
        <taxon>Pentapetalae</taxon>
        <taxon>asterids</taxon>
        <taxon>lamiids</taxon>
        <taxon>Lamiales</taxon>
        <taxon>Oleaceae</taxon>
        <taxon>Oleeae</taxon>
        <taxon>Olea</taxon>
    </lineage>
</organism>
<gene>
    <name evidence="1" type="ORF">OLEA9_A020546</name>
</gene>
<sequence length="133" mass="15706">MKLSKRIPESLIYEKETERILAEDDSREIQKYFQMFYRRHIREGQYTKKPEEMAKIYQIANVLYDVIKALVHSSIIDDKTKRIAKDIEEKREQHKHYTILPLDAAGVKSAIMEFPDVVYEDTPKIIVSMVSAE</sequence>
<dbReference type="EMBL" id="CACTIH010007269">
    <property type="protein sequence ID" value="CAA3007121.1"/>
    <property type="molecule type" value="Genomic_DNA"/>
</dbReference>
<comment type="caution">
    <text evidence="1">The sequence shown here is derived from an EMBL/GenBank/DDBJ whole genome shotgun (WGS) entry which is preliminary data.</text>
</comment>
<evidence type="ECO:0000313" key="2">
    <source>
        <dbReference type="Proteomes" id="UP000594638"/>
    </source>
</evidence>
<name>A0A8S0TP87_OLEEU</name>
<evidence type="ECO:0000313" key="1">
    <source>
        <dbReference type="EMBL" id="CAA3007121.1"/>
    </source>
</evidence>
<keyword evidence="2" id="KW-1185">Reference proteome</keyword>